<evidence type="ECO:0000259" key="2">
    <source>
        <dbReference type="PROSITE" id="PS50106"/>
    </source>
</evidence>
<dbReference type="Proteomes" id="UP000275281">
    <property type="component" value="Unassembled WGS sequence"/>
</dbReference>
<dbReference type="SUPFAM" id="SSF50156">
    <property type="entry name" value="PDZ domain-like"/>
    <property type="match status" value="1"/>
</dbReference>
<proteinExistence type="predicted"/>
<evidence type="ECO:0000313" key="3">
    <source>
        <dbReference type="EMBL" id="RPJ65840.1"/>
    </source>
</evidence>
<dbReference type="Gene3D" id="3.40.50.1820">
    <property type="entry name" value="alpha/beta hydrolase"/>
    <property type="match status" value="1"/>
</dbReference>
<gene>
    <name evidence="3" type="ORF">DRW07_13595</name>
</gene>
<sequence length="458" mass="50553">MRKMNMNVKYAICLLAGLVSVSVQAKTVLERTLFLGVSPVTAEEGEGVEVQSMHPAGTGVVLGLESGDVIKAVNGESVADFSSLVNVLGKITEGQKLVVKVERDNTEVALTGKAQSRPKEAGEGYQVEYGEFDWQDNHIRTITYHPASPRKDKAAVMFIQGYTCGSIDYGMAPEITITQLLATYAQAGFTVFKMEKPGVGDSKGPLECSQIDFDTENAAFIAGLKHFASYDYVNQDNLFVFGHSLGVLHAGVIAEKGLVKGVMGYGGVLKSWYEYLQDIYAIQSVRYFGTSESQAKANVKTVQPFLDAWLNSDKSWESLMAQDDVKQAVTSNLLPIQGELVFQRHYSFFRSLNRYDFKALWSNSQSHALLLHGTYDIQAIDGAWAGHIAELINSNTDKTAQAEMFPRTEHALMRYDELADLQQAMREGENRAGSPGDKYNPDIALRSLAWMKTILQQH</sequence>
<dbReference type="Gene3D" id="2.30.42.10">
    <property type="match status" value="1"/>
</dbReference>
<dbReference type="InterPro" id="IPR029058">
    <property type="entry name" value="AB_hydrolase_fold"/>
</dbReference>
<dbReference type="Pfam" id="PF13180">
    <property type="entry name" value="PDZ_2"/>
    <property type="match status" value="1"/>
</dbReference>
<keyword evidence="1" id="KW-0732">Signal</keyword>
<dbReference type="PANTHER" id="PTHR43265:SF1">
    <property type="entry name" value="ESTERASE ESTD"/>
    <property type="match status" value="1"/>
</dbReference>
<dbReference type="InterPro" id="IPR001478">
    <property type="entry name" value="PDZ"/>
</dbReference>
<organism evidence="3 4">
    <name type="scientific">Alteromonas sediminis</name>
    <dbReference type="NCBI Taxonomy" id="2259342"/>
    <lineage>
        <taxon>Bacteria</taxon>
        <taxon>Pseudomonadati</taxon>
        <taxon>Pseudomonadota</taxon>
        <taxon>Gammaproteobacteria</taxon>
        <taxon>Alteromonadales</taxon>
        <taxon>Alteromonadaceae</taxon>
        <taxon>Alteromonas/Salinimonas group</taxon>
        <taxon>Alteromonas</taxon>
    </lineage>
</organism>
<dbReference type="GO" id="GO:0052689">
    <property type="term" value="F:carboxylic ester hydrolase activity"/>
    <property type="evidence" value="ECO:0007669"/>
    <property type="project" value="TreeGrafter"/>
</dbReference>
<feature type="domain" description="PDZ" evidence="2">
    <location>
        <begin position="18"/>
        <end position="82"/>
    </location>
</feature>
<accession>A0A3N5XYV7</accession>
<feature type="chain" id="PRO_5018086284" evidence="1">
    <location>
        <begin position="26"/>
        <end position="458"/>
    </location>
</feature>
<comment type="caution">
    <text evidence="3">The sequence shown here is derived from an EMBL/GenBank/DDBJ whole genome shotgun (WGS) entry which is preliminary data.</text>
</comment>
<feature type="signal peptide" evidence="1">
    <location>
        <begin position="1"/>
        <end position="25"/>
    </location>
</feature>
<evidence type="ECO:0000313" key="4">
    <source>
        <dbReference type="Proteomes" id="UP000275281"/>
    </source>
</evidence>
<reference evidence="3 4" key="1">
    <citation type="submission" date="2018-11" db="EMBL/GenBank/DDBJ databases">
        <authorList>
            <person name="Ye M.-Q."/>
            <person name="Du Z.-J."/>
        </authorList>
    </citation>
    <scope>NUCLEOTIDE SEQUENCE [LARGE SCALE GENOMIC DNA]</scope>
    <source>
        <strain evidence="3 4">U0105</strain>
    </source>
</reference>
<dbReference type="EMBL" id="RPOK01000004">
    <property type="protein sequence ID" value="RPJ65840.1"/>
    <property type="molecule type" value="Genomic_DNA"/>
</dbReference>
<name>A0A3N5XYV7_9ALTE</name>
<dbReference type="SMART" id="SM00228">
    <property type="entry name" value="PDZ"/>
    <property type="match status" value="1"/>
</dbReference>
<protein>
    <submittedName>
        <fullName evidence="3">PDZ domain-containing protein</fullName>
    </submittedName>
</protein>
<dbReference type="PANTHER" id="PTHR43265">
    <property type="entry name" value="ESTERASE ESTD"/>
    <property type="match status" value="1"/>
</dbReference>
<dbReference type="InterPro" id="IPR036034">
    <property type="entry name" value="PDZ_sf"/>
</dbReference>
<evidence type="ECO:0000256" key="1">
    <source>
        <dbReference type="SAM" id="SignalP"/>
    </source>
</evidence>
<dbReference type="AlphaFoldDB" id="A0A3N5XYV7"/>
<dbReference type="OrthoDB" id="9809549at2"/>
<dbReference type="InterPro" id="IPR053145">
    <property type="entry name" value="AB_hydrolase_Est10"/>
</dbReference>
<dbReference type="PROSITE" id="PS50106">
    <property type="entry name" value="PDZ"/>
    <property type="match status" value="1"/>
</dbReference>
<keyword evidence="4" id="KW-1185">Reference proteome</keyword>
<dbReference type="SUPFAM" id="SSF53474">
    <property type="entry name" value="alpha/beta-Hydrolases"/>
    <property type="match status" value="1"/>
</dbReference>